<protein>
    <submittedName>
        <fullName evidence="1">GDSL-like Lipase/Acylhydrolase</fullName>
    </submittedName>
</protein>
<sequence>MKYLKILALLLFCQTAFAQTDQKPAEVKTEEQKKQDWENFQKMIEHRIHNDWAWLERYADDNQKLPAPAKGERRVVFLGNSITEGWINTDPDFFKGKNYVNRGIGGQTTPQMLVRFREDVINLQPEVVVILAGINDIAQNTGPSKIENVAGNIFSMAELARVNHIKVVLSSVLPAAAFPWHPGIDPVPSVIKLNELLKAYAEKNHLGYIDYYSATVTGDKSFKKELTVDGVHPNMAGYKVMEPLVEKAIGEALKQKYK</sequence>
<proteinExistence type="predicted"/>
<dbReference type="Gene3D" id="3.40.50.1110">
    <property type="entry name" value="SGNH hydrolase"/>
    <property type="match status" value="1"/>
</dbReference>
<dbReference type="EMBL" id="AP017313">
    <property type="protein sequence ID" value="BAU52705.1"/>
    <property type="molecule type" value="Genomic_DNA"/>
</dbReference>
<gene>
    <name evidence="1" type="ORF">MgSA37_00867</name>
</gene>
<accession>A0A110B196</accession>
<dbReference type="Proteomes" id="UP000218263">
    <property type="component" value="Chromosome"/>
</dbReference>
<dbReference type="AlphaFoldDB" id="A0A110B196"/>
<dbReference type="KEGG" id="mgot:MgSA37_00867"/>
<dbReference type="PANTHER" id="PTHR30383:SF5">
    <property type="entry name" value="SGNH HYDROLASE-TYPE ESTERASE DOMAIN-CONTAINING PROTEIN"/>
    <property type="match status" value="1"/>
</dbReference>
<dbReference type="InterPro" id="IPR036514">
    <property type="entry name" value="SGNH_hydro_sf"/>
</dbReference>
<dbReference type="InterPro" id="IPR013830">
    <property type="entry name" value="SGNH_hydro"/>
</dbReference>
<dbReference type="SUPFAM" id="SSF52266">
    <property type="entry name" value="SGNH hydrolase"/>
    <property type="match status" value="1"/>
</dbReference>
<keyword evidence="1" id="KW-0378">Hydrolase</keyword>
<reference evidence="1 2" key="1">
    <citation type="submission" date="2015-12" db="EMBL/GenBank/DDBJ databases">
        <title>Genome sequence of Mucilaginibacter gotjawali.</title>
        <authorList>
            <person name="Lee J.S."/>
            <person name="Lee K.C."/>
            <person name="Kim K.K."/>
            <person name="Lee B.W."/>
        </authorList>
    </citation>
    <scope>NUCLEOTIDE SEQUENCE [LARGE SCALE GENOMIC DNA]</scope>
    <source>
        <strain evidence="1 2">SA3-7</strain>
    </source>
</reference>
<dbReference type="OrthoDB" id="9794725at2"/>
<evidence type="ECO:0000313" key="2">
    <source>
        <dbReference type="Proteomes" id="UP000218263"/>
    </source>
</evidence>
<keyword evidence="2" id="KW-1185">Reference proteome</keyword>
<dbReference type="GO" id="GO:0004622">
    <property type="term" value="F:phosphatidylcholine lysophospholipase activity"/>
    <property type="evidence" value="ECO:0007669"/>
    <property type="project" value="TreeGrafter"/>
</dbReference>
<dbReference type="Pfam" id="PF13472">
    <property type="entry name" value="Lipase_GDSL_2"/>
    <property type="match status" value="1"/>
</dbReference>
<evidence type="ECO:0000313" key="1">
    <source>
        <dbReference type="EMBL" id="BAU52705.1"/>
    </source>
</evidence>
<dbReference type="InterPro" id="IPR051532">
    <property type="entry name" value="Ester_Hydrolysis_Enzymes"/>
</dbReference>
<dbReference type="RefSeq" id="WP_096350000.1">
    <property type="nucleotide sequence ID" value="NZ_AP017313.1"/>
</dbReference>
<dbReference type="PANTHER" id="PTHR30383">
    <property type="entry name" value="THIOESTERASE 1/PROTEASE 1/LYSOPHOSPHOLIPASE L1"/>
    <property type="match status" value="1"/>
</dbReference>
<name>A0A110B196_9SPHI</name>
<dbReference type="CDD" id="cd04501">
    <property type="entry name" value="SGNH_hydrolase_like_4"/>
    <property type="match status" value="1"/>
</dbReference>
<organism evidence="1 2">
    <name type="scientific">Mucilaginibacter gotjawali</name>
    <dbReference type="NCBI Taxonomy" id="1550579"/>
    <lineage>
        <taxon>Bacteria</taxon>
        <taxon>Pseudomonadati</taxon>
        <taxon>Bacteroidota</taxon>
        <taxon>Sphingobacteriia</taxon>
        <taxon>Sphingobacteriales</taxon>
        <taxon>Sphingobacteriaceae</taxon>
        <taxon>Mucilaginibacter</taxon>
    </lineage>
</organism>